<proteinExistence type="predicted"/>
<sequence>MEVVVGPVASTIKNWKDFVSIDNNRSKKVKNQFNDKYFSCDAYTCKFCDHEFTYYSRNGPRTIIKHLQRHHPNEIYAAEGMSMTSSSAAATAAAAVAAHHQSLNDPSMVTTPAVTVIKVDPHHNHIPSHEEEISSPGSSTMVKHLRHHNHNHQVVPLHQTNEITQTSSFNTDSLIMNDIQIKPYQHPGNSVTANDLELTVKAATKQWKFHFTYDEGKTSKLREERPDSRFLNEVYDCKYCVKQFIYCSRNGPGTLVKHLERFHLSEVLHQNPAIVKNSEMYNALKKTIGQNDNVSIDDADSLNKNGEPNSTEGLTSNDAVNLFENECLANLLRISKAAKDWKKHYVKNEGKTANLLSQASNNLSYGGDRHSKLNQEVYDCRYCGISKIYISRNGPKTLTKHLEKSHKKELLENNNIAPIFNTESVSDSRKRAAPDSLVHVPPDQTSNESHHIGATDLIEMALAGNLKRQKPNEPSQQSTEHDYSHSKFHEDIIKFLNENKLYIQVVKSQSFKNLIQNMRPDLVPALDDLKTLYSSFLHLMNNSQDDSDANNHIGPVPAGLAEVINAEKSKEKENENSKNAEVTMGIDNIATMTSSIENSITQHNLLNSS</sequence>
<dbReference type="Proteomes" id="UP001360560">
    <property type="component" value="Unassembled WGS sequence"/>
</dbReference>
<feature type="region of interest" description="Disordered" evidence="1">
    <location>
        <begin position="295"/>
        <end position="315"/>
    </location>
</feature>
<dbReference type="GeneID" id="90071892"/>
<dbReference type="AlphaFoldDB" id="A0AAV5QID2"/>
<keyword evidence="3" id="KW-1185">Reference proteome</keyword>
<name>A0AAV5QID2_9ASCO</name>
<evidence type="ECO:0008006" key="4">
    <source>
        <dbReference type="Google" id="ProtNLM"/>
    </source>
</evidence>
<dbReference type="RefSeq" id="XP_064850913.1">
    <property type="nucleotide sequence ID" value="XM_064994841.1"/>
</dbReference>
<reference evidence="2 3" key="1">
    <citation type="journal article" date="2023" name="Elife">
        <title>Identification of key yeast species and microbe-microbe interactions impacting larval growth of Drosophila in the wild.</title>
        <authorList>
            <person name="Mure A."/>
            <person name="Sugiura Y."/>
            <person name="Maeda R."/>
            <person name="Honda K."/>
            <person name="Sakurai N."/>
            <person name="Takahashi Y."/>
            <person name="Watada M."/>
            <person name="Katoh T."/>
            <person name="Gotoh A."/>
            <person name="Gotoh Y."/>
            <person name="Taniguchi I."/>
            <person name="Nakamura K."/>
            <person name="Hayashi T."/>
            <person name="Katayama T."/>
            <person name="Uemura T."/>
            <person name="Hattori Y."/>
        </authorList>
    </citation>
    <scope>NUCLEOTIDE SEQUENCE [LARGE SCALE GENOMIC DNA]</scope>
    <source>
        <strain evidence="2 3">SC-9</strain>
    </source>
</reference>
<evidence type="ECO:0000313" key="2">
    <source>
        <dbReference type="EMBL" id="GMM33913.1"/>
    </source>
</evidence>
<feature type="compositionally biased region" description="Polar residues" evidence="1">
    <location>
        <begin position="302"/>
        <end position="315"/>
    </location>
</feature>
<dbReference type="EMBL" id="BTFZ01000002">
    <property type="protein sequence ID" value="GMM33913.1"/>
    <property type="molecule type" value="Genomic_DNA"/>
</dbReference>
<organism evidence="2 3">
    <name type="scientific">Saccharomycopsis crataegensis</name>
    <dbReference type="NCBI Taxonomy" id="43959"/>
    <lineage>
        <taxon>Eukaryota</taxon>
        <taxon>Fungi</taxon>
        <taxon>Dikarya</taxon>
        <taxon>Ascomycota</taxon>
        <taxon>Saccharomycotina</taxon>
        <taxon>Saccharomycetes</taxon>
        <taxon>Saccharomycopsidaceae</taxon>
        <taxon>Saccharomycopsis</taxon>
    </lineage>
</organism>
<gene>
    <name evidence="2" type="ORF">DASC09_012380</name>
</gene>
<evidence type="ECO:0000256" key="1">
    <source>
        <dbReference type="SAM" id="MobiDB-lite"/>
    </source>
</evidence>
<accession>A0AAV5QID2</accession>
<evidence type="ECO:0000313" key="3">
    <source>
        <dbReference type="Proteomes" id="UP001360560"/>
    </source>
</evidence>
<protein>
    <recommendedName>
        <fullName evidence="4">BED-type domain-containing protein</fullName>
    </recommendedName>
</protein>
<comment type="caution">
    <text evidence="2">The sequence shown here is derived from an EMBL/GenBank/DDBJ whole genome shotgun (WGS) entry which is preliminary data.</text>
</comment>